<dbReference type="Gene3D" id="1.10.1470.10">
    <property type="entry name" value="YjbJ"/>
    <property type="match status" value="1"/>
</dbReference>
<dbReference type="InterPro" id="IPR036629">
    <property type="entry name" value="YjbJ_sf"/>
</dbReference>
<keyword evidence="2" id="KW-0812">Transmembrane</keyword>
<gene>
    <name evidence="4" type="ORF">NG895_20525</name>
</gene>
<dbReference type="InterPro" id="IPR050423">
    <property type="entry name" value="UPF0337_stress_rsp"/>
</dbReference>
<dbReference type="SUPFAM" id="SSF69047">
    <property type="entry name" value="Hypothetical protein YjbJ"/>
    <property type="match status" value="1"/>
</dbReference>
<protein>
    <submittedName>
        <fullName evidence="4">CsbD family protein</fullName>
    </submittedName>
</protein>
<evidence type="ECO:0000259" key="3">
    <source>
        <dbReference type="Pfam" id="PF05532"/>
    </source>
</evidence>
<feature type="transmembrane region" description="Helical" evidence="2">
    <location>
        <begin position="118"/>
        <end position="136"/>
    </location>
</feature>
<organism evidence="4 5">
    <name type="scientific">Aeoliella straminimaris</name>
    <dbReference type="NCBI Taxonomy" id="2954799"/>
    <lineage>
        <taxon>Bacteria</taxon>
        <taxon>Pseudomonadati</taxon>
        <taxon>Planctomycetota</taxon>
        <taxon>Planctomycetia</taxon>
        <taxon>Pirellulales</taxon>
        <taxon>Lacipirellulaceae</taxon>
        <taxon>Aeoliella</taxon>
    </lineage>
</organism>
<evidence type="ECO:0000256" key="1">
    <source>
        <dbReference type="ARBA" id="ARBA00009129"/>
    </source>
</evidence>
<evidence type="ECO:0000256" key="2">
    <source>
        <dbReference type="SAM" id="Phobius"/>
    </source>
</evidence>
<keyword evidence="2" id="KW-1133">Transmembrane helix</keyword>
<dbReference type="RefSeq" id="WP_252854405.1">
    <property type="nucleotide sequence ID" value="NZ_JAMXLR010000072.1"/>
</dbReference>
<evidence type="ECO:0000313" key="4">
    <source>
        <dbReference type="EMBL" id="MCO6046291.1"/>
    </source>
</evidence>
<proteinExistence type="inferred from homology"/>
<dbReference type="PANTHER" id="PTHR34977">
    <property type="entry name" value="UPF0337 PROTEIN YJBJ"/>
    <property type="match status" value="1"/>
</dbReference>
<reference evidence="4" key="1">
    <citation type="submission" date="2022-06" db="EMBL/GenBank/DDBJ databases">
        <title>Aeoliella straminimaris, a novel planctomycete from sediments.</title>
        <authorList>
            <person name="Vitorino I.R."/>
            <person name="Lage O.M."/>
        </authorList>
    </citation>
    <scope>NUCLEOTIDE SEQUENCE</scope>
    <source>
        <strain evidence="4">ICT_H6.2</strain>
    </source>
</reference>
<evidence type="ECO:0000313" key="5">
    <source>
        <dbReference type="Proteomes" id="UP001155241"/>
    </source>
</evidence>
<comment type="similarity">
    <text evidence="1">Belongs to the UPF0337 (CsbD) family.</text>
</comment>
<keyword evidence="2" id="KW-0472">Membrane</keyword>
<dbReference type="Pfam" id="PF05532">
    <property type="entry name" value="CsbD"/>
    <property type="match status" value="1"/>
</dbReference>
<feature type="domain" description="CsbD-like" evidence="3">
    <location>
        <begin position="5"/>
        <end position="56"/>
    </location>
</feature>
<comment type="caution">
    <text evidence="4">The sequence shown here is derived from an EMBL/GenBank/DDBJ whole genome shotgun (WGS) entry which is preliminary data.</text>
</comment>
<dbReference type="InterPro" id="IPR008462">
    <property type="entry name" value="CsbD"/>
</dbReference>
<accession>A0A9X2FIR1</accession>
<dbReference type="EMBL" id="JAMXLR010000072">
    <property type="protein sequence ID" value="MCO6046291.1"/>
    <property type="molecule type" value="Genomic_DNA"/>
</dbReference>
<keyword evidence="5" id="KW-1185">Reference proteome</keyword>
<dbReference type="Proteomes" id="UP001155241">
    <property type="component" value="Unassembled WGS sequence"/>
</dbReference>
<dbReference type="PANTHER" id="PTHR34977:SF1">
    <property type="entry name" value="UPF0337 PROTEIN YJBJ"/>
    <property type="match status" value="1"/>
</dbReference>
<sequence length="139" mass="15441">MATQDQIQGGWTELKGKVKEAWGQLNDDELRDFRGNFDQFVGWIQQQTGQTHDEVAKCLADLEQQFRPVLQQVANTAREYYDQAKDSSGEAVDRVKGELQAQHARAEKLVRTRPVESVAVAFGAGLVAGVVVALVLRSK</sequence>
<dbReference type="AlphaFoldDB" id="A0A9X2FIR1"/>
<name>A0A9X2FIR1_9BACT</name>